<dbReference type="InterPro" id="IPR012337">
    <property type="entry name" value="RNaseH-like_sf"/>
</dbReference>
<dbReference type="AlphaFoldDB" id="A0A559JBP5"/>
<dbReference type="InterPro" id="IPR054353">
    <property type="entry name" value="IstA-like_C"/>
</dbReference>
<dbReference type="InterPro" id="IPR001584">
    <property type="entry name" value="Integrase_cat-core"/>
</dbReference>
<dbReference type="Gene3D" id="3.30.420.10">
    <property type="entry name" value="Ribonuclease H-like superfamily/Ribonuclease H"/>
    <property type="match status" value="1"/>
</dbReference>
<name>A0A559JBP5_9BACL</name>
<evidence type="ECO:0000259" key="2">
    <source>
        <dbReference type="PROSITE" id="PS50532"/>
    </source>
</evidence>
<dbReference type="EMBL" id="VNJI01000111">
    <property type="protein sequence ID" value="TVX97299.1"/>
    <property type="molecule type" value="Genomic_DNA"/>
</dbReference>
<gene>
    <name evidence="4" type="ORF">FPZ49_35175</name>
</gene>
<protein>
    <submittedName>
        <fullName evidence="4">IS21 family transposase</fullName>
    </submittedName>
</protein>
<comment type="similarity">
    <text evidence="1">Belongs to the transposase IS21/IS408/IS1162 family.</text>
</comment>
<dbReference type="SUPFAM" id="SSF53098">
    <property type="entry name" value="Ribonuclease H-like"/>
    <property type="match status" value="1"/>
</dbReference>
<dbReference type="PROSITE" id="PS50994">
    <property type="entry name" value="INTEGRASE"/>
    <property type="match status" value="1"/>
</dbReference>
<evidence type="ECO:0000313" key="5">
    <source>
        <dbReference type="Proteomes" id="UP000317036"/>
    </source>
</evidence>
<proteinExistence type="inferred from homology"/>
<organism evidence="4 5">
    <name type="scientific">Paenibacillus cremeus</name>
    <dbReference type="NCBI Taxonomy" id="2163881"/>
    <lineage>
        <taxon>Bacteria</taxon>
        <taxon>Bacillati</taxon>
        <taxon>Bacillota</taxon>
        <taxon>Bacilli</taxon>
        <taxon>Bacillales</taxon>
        <taxon>Paenibacillaceae</taxon>
        <taxon>Paenibacillus</taxon>
    </lineage>
</organism>
<dbReference type="RefSeq" id="WP_144855330.1">
    <property type="nucleotide sequence ID" value="NZ_VNJI01000111.1"/>
</dbReference>
<dbReference type="GO" id="GO:0003676">
    <property type="term" value="F:nucleic acid binding"/>
    <property type="evidence" value="ECO:0007669"/>
    <property type="project" value="InterPro"/>
</dbReference>
<reference evidence="4 5" key="1">
    <citation type="submission" date="2019-07" db="EMBL/GenBank/DDBJ databases">
        <authorList>
            <person name="Kim J."/>
        </authorList>
    </citation>
    <scope>NUCLEOTIDE SEQUENCE [LARGE SCALE GENOMIC DNA]</scope>
    <source>
        <strain evidence="4 5">JC52</strain>
    </source>
</reference>
<comment type="caution">
    <text evidence="4">The sequence shown here is derived from an EMBL/GenBank/DDBJ whole genome shotgun (WGS) entry which is preliminary data.</text>
</comment>
<evidence type="ECO:0000256" key="1">
    <source>
        <dbReference type="ARBA" id="ARBA00009277"/>
    </source>
</evidence>
<sequence>MPKQRRIALPRVLDVLRLHNDSGLSERAIARSLSLSHGTVGNILSRAKEAGLSWPLPANLDERKLEALLFPKAMGRPKNRTEPDWNHLLQESKRKGVTLQLLWMEYKTVHPDGYQYSQFCERFNQWKKKLQVSLRQEHKAGEKLFIDYAGPTIPVIDAETGEIRDAQLFVATLGASSYTYAEAQWGQDLQSFVNGHVRALHFFGGAPELLVPDNLRSGVKRPDRYEPAINRTYHEMASHYGIAVLPARPRKPKDKAKVEAAVLLAERWILAVLRNRRFFSLAELNEAIRELLDRLNEKSFQKMEGSRKSWFESLDKPALRPLPPKPYEFALWRLARANIDYHIAVEDVLYSVPYTLVREEVDVRMTESMVEVFHKGNRVASHLRAHRKGIMVTDPLHRPKSHQKHMEWTPSRLIDWGSSLGPSIGKLIEEILARRPHPEQGYRSCLGILSLSKRYSKERLESAAARAIAIGSFSYTSVKSILEKGLEQLELPLFVPEMPTPAHENVRGAAYYQENRSSKLLH</sequence>
<dbReference type="PANTHER" id="PTHR35004">
    <property type="entry name" value="TRANSPOSASE RV3428C-RELATED"/>
    <property type="match status" value="1"/>
</dbReference>
<dbReference type="OrthoDB" id="3193769at2"/>
<feature type="domain" description="HTH IS408-type" evidence="2">
    <location>
        <begin position="12"/>
        <end position="92"/>
    </location>
</feature>
<dbReference type="GO" id="GO:0015074">
    <property type="term" value="P:DNA integration"/>
    <property type="evidence" value="ECO:0007669"/>
    <property type="project" value="InterPro"/>
</dbReference>
<dbReference type="Proteomes" id="UP000317036">
    <property type="component" value="Unassembled WGS sequence"/>
</dbReference>
<evidence type="ECO:0000259" key="3">
    <source>
        <dbReference type="PROSITE" id="PS50994"/>
    </source>
</evidence>
<dbReference type="NCBIfam" id="NF033546">
    <property type="entry name" value="transpos_IS21"/>
    <property type="match status" value="1"/>
</dbReference>
<dbReference type="PROSITE" id="PS50532">
    <property type="entry name" value="HTH_IS408"/>
    <property type="match status" value="1"/>
</dbReference>
<dbReference type="PANTHER" id="PTHR35004:SF8">
    <property type="entry name" value="TRANSPOSASE RV3428C-RELATED"/>
    <property type="match status" value="1"/>
</dbReference>
<dbReference type="InterPro" id="IPR017895">
    <property type="entry name" value="HTH_IS408/IS1162_type"/>
</dbReference>
<accession>A0A559JBP5</accession>
<feature type="domain" description="Integrase catalytic" evidence="3">
    <location>
        <begin position="135"/>
        <end position="318"/>
    </location>
</feature>
<dbReference type="InterPro" id="IPR036397">
    <property type="entry name" value="RNaseH_sf"/>
</dbReference>
<keyword evidence="5" id="KW-1185">Reference proteome</keyword>
<dbReference type="Pfam" id="PF22483">
    <property type="entry name" value="Mu-transpos_C_2"/>
    <property type="match status" value="1"/>
</dbReference>
<evidence type="ECO:0000313" key="4">
    <source>
        <dbReference type="EMBL" id="TVX97299.1"/>
    </source>
</evidence>